<protein>
    <recommendedName>
        <fullName evidence="3">HTH arsR-type domain-containing protein</fullName>
    </recommendedName>
</protein>
<evidence type="ECO:0008006" key="3">
    <source>
        <dbReference type="Google" id="ProtNLM"/>
    </source>
</evidence>
<evidence type="ECO:0000313" key="2">
    <source>
        <dbReference type="Proteomes" id="UP000178249"/>
    </source>
</evidence>
<accession>A0A1F6C424</accession>
<dbReference type="Gene3D" id="1.10.10.10">
    <property type="entry name" value="Winged helix-like DNA-binding domain superfamily/Winged helix DNA-binding domain"/>
    <property type="match status" value="1"/>
</dbReference>
<dbReference type="AlphaFoldDB" id="A0A1F6C424"/>
<comment type="caution">
    <text evidence="1">The sequence shown here is derived from an EMBL/GenBank/DDBJ whole genome shotgun (WGS) entry which is preliminary data.</text>
</comment>
<dbReference type="EMBL" id="MFKP01000027">
    <property type="protein sequence ID" value="OGG43944.1"/>
    <property type="molecule type" value="Genomic_DNA"/>
</dbReference>
<name>A0A1F6C424_9BACT</name>
<sequence>MFKDLAHLFASSARIKVLKFFILQPDVRVTAPTVSATLGAPKALVEQELRALTRFGLLECRKQKKVNFFMLESDHPVVEPLQAFFTAISMPSNDDIMGAFRKVRGVTLLIATGVLAQESRGAIDLLIVTRKPKDAQIARAVKRLEAAVALPLRYAVLESGDYESRLESYDRLLRDVFEFSHRIIVGRR</sequence>
<dbReference type="InterPro" id="IPR036388">
    <property type="entry name" value="WH-like_DNA-bd_sf"/>
</dbReference>
<proteinExistence type="predicted"/>
<gene>
    <name evidence="1" type="ORF">A2841_03600</name>
</gene>
<organism evidence="1 2">
    <name type="scientific">Candidatus Kaiserbacteria bacterium RIFCSPHIGHO2_01_FULL_48_10</name>
    <dbReference type="NCBI Taxonomy" id="1798476"/>
    <lineage>
        <taxon>Bacteria</taxon>
        <taxon>Candidatus Kaiseribacteriota</taxon>
    </lineage>
</organism>
<dbReference type="Proteomes" id="UP000178249">
    <property type="component" value="Unassembled WGS sequence"/>
</dbReference>
<evidence type="ECO:0000313" key="1">
    <source>
        <dbReference type="EMBL" id="OGG43944.1"/>
    </source>
</evidence>
<reference evidence="1 2" key="1">
    <citation type="journal article" date="2016" name="Nat. Commun.">
        <title>Thousands of microbial genomes shed light on interconnected biogeochemical processes in an aquifer system.</title>
        <authorList>
            <person name="Anantharaman K."/>
            <person name="Brown C.T."/>
            <person name="Hug L.A."/>
            <person name="Sharon I."/>
            <person name="Castelle C.J."/>
            <person name="Probst A.J."/>
            <person name="Thomas B.C."/>
            <person name="Singh A."/>
            <person name="Wilkins M.J."/>
            <person name="Karaoz U."/>
            <person name="Brodie E.L."/>
            <person name="Williams K.H."/>
            <person name="Hubbard S.S."/>
            <person name="Banfield J.F."/>
        </authorList>
    </citation>
    <scope>NUCLEOTIDE SEQUENCE [LARGE SCALE GENOMIC DNA]</scope>
</reference>